<evidence type="ECO:0000256" key="1">
    <source>
        <dbReference type="ARBA" id="ARBA00000900"/>
    </source>
</evidence>
<dbReference type="EC" id="2.3.2.27" evidence="2"/>
<dbReference type="Gene3D" id="3.30.40.10">
    <property type="entry name" value="Zinc/RING finger domain, C3HC4 (zinc finger)"/>
    <property type="match status" value="1"/>
</dbReference>
<evidence type="ECO:0000256" key="3">
    <source>
        <dbReference type="ARBA" id="ARBA00022679"/>
    </source>
</evidence>
<keyword evidence="6" id="KW-0833">Ubl conjugation pathway</keyword>
<evidence type="ECO:0000256" key="8">
    <source>
        <dbReference type="PROSITE-ProRule" id="PRU00175"/>
    </source>
</evidence>
<comment type="catalytic activity">
    <reaction evidence="1">
        <text>S-ubiquitinyl-[E2 ubiquitin-conjugating enzyme]-L-cysteine + [acceptor protein]-L-lysine = [E2 ubiquitin-conjugating enzyme]-L-cysteine + N(6)-ubiquitinyl-[acceptor protein]-L-lysine.</text>
        <dbReference type="EC" id="2.3.2.27"/>
    </reaction>
</comment>
<dbReference type="PANTHER" id="PTHR46463:SF89">
    <property type="entry name" value="E3 UBIQUITIN-PROTEIN LIGASE RHB1A-RELATED"/>
    <property type="match status" value="1"/>
</dbReference>
<evidence type="ECO:0000313" key="10">
    <source>
        <dbReference type="EMBL" id="KAJ9681342.1"/>
    </source>
</evidence>
<dbReference type="Pfam" id="PF13639">
    <property type="entry name" value="zf-RING_2"/>
    <property type="match status" value="1"/>
</dbReference>
<evidence type="ECO:0000256" key="7">
    <source>
        <dbReference type="ARBA" id="ARBA00022833"/>
    </source>
</evidence>
<dbReference type="PANTHER" id="PTHR46463">
    <property type="entry name" value="ZINC FINGER, RING/FYVE/PHD-TYPE"/>
    <property type="match status" value="1"/>
</dbReference>
<dbReference type="GO" id="GO:0008270">
    <property type="term" value="F:zinc ion binding"/>
    <property type="evidence" value="ECO:0007669"/>
    <property type="project" value="UniProtKB-KW"/>
</dbReference>
<keyword evidence="4" id="KW-0479">Metal-binding</keyword>
<evidence type="ECO:0000313" key="11">
    <source>
        <dbReference type="Proteomes" id="UP001168098"/>
    </source>
</evidence>
<sequence>MVDEVSLCIKLSFLKFPTFFWQCPPTLQEHEFLTSHDGAASAFAAELLVDLNLQTSIPDTYRPPPAPIPYDVVLGHPRSTDCDSVGETINASNFESLAICDGLRMSDCKTQASSLPTSPRKFELPRSNEPNFLPLEEDDGCPICLEEYDLENPKTITKCNHHFHLSCILEWMERSETCPVCDQEMILEDTMIM</sequence>
<keyword evidence="3" id="KW-0808">Transferase</keyword>
<accession>A0AA38Z3B8</accession>
<dbReference type="InterPro" id="IPR013083">
    <property type="entry name" value="Znf_RING/FYVE/PHD"/>
</dbReference>
<dbReference type="SMART" id="SM00184">
    <property type="entry name" value="RING"/>
    <property type="match status" value="1"/>
</dbReference>
<evidence type="ECO:0000256" key="4">
    <source>
        <dbReference type="ARBA" id="ARBA00022723"/>
    </source>
</evidence>
<dbReference type="PROSITE" id="PS50089">
    <property type="entry name" value="ZF_RING_2"/>
    <property type="match status" value="1"/>
</dbReference>
<comment type="caution">
    <text evidence="10">The sequence shown here is derived from an EMBL/GenBank/DDBJ whole genome shotgun (WGS) entry which is preliminary data.</text>
</comment>
<evidence type="ECO:0000256" key="6">
    <source>
        <dbReference type="ARBA" id="ARBA00022786"/>
    </source>
</evidence>
<feature type="domain" description="RING-type" evidence="9">
    <location>
        <begin position="141"/>
        <end position="182"/>
    </location>
</feature>
<evidence type="ECO:0000256" key="2">
    <source>
        <dbReference type="ARBA" id="ARBA00012483"/>
    </source>
</evidence>
<dbReference type="Proteomes" id="UP001168098">
    <property type="component" value="Unassembled WGS sequence"/>
</dbReference>
<name>A0AA38Z3B8_VITRO</name>
<dbReference type="FunFam" id="3.30.40.10:FF:000376">
    <property type="entry name" value="Putative E3 ubiquitin-protein ligase RHB1A"/>
    <property type="match status" value="1"/>
</dbReference>
<proteinExistence type="predicted"/>
<evidence type="ECO:0000256" key="5">
    <source>
        <dbReference type="ARBA" id="ARBA00022771"/>
    </source>
</evidence>
<dbReference type="SUPFAM" id="SSF57850">
    <property type="entry name" value="RING/U-box"/>
    <property type="match status" value="1"/>
</dbReference>
<reference evidence="10 11" key="1">
    <citation type="journal article" date="2023" name="BMC Biotechnol.">
        <title>Vitis rotundifolia cv Carlos genome sequencing.</title>
        <authorList>
            <person name="Huff M."/>
            <person name="Hulse-Kemp A."/>
            <person name="Scheffler B."/>
            <person name="Youngblood R."/>
            <person name="Simpson S."/>
            <person name="Babiker E."/>
            <person name="Staton M."/>
        </authorList>
    </citation>
    <scope>NUCLEOTIDE SEQUENCE [LARGE SCALE GENOMIC DNA]</scope>
    <source>
        <tissue evidence="10">Leaf</tissue>
    </source>
</reference>
<keyword evidence="5 8" id="KW-0863">Zinc-finger</keyword>
<organism evidence="10 11">
    <name type="scientific">Vitis rotundifolia</name>
    <name type="common">Muscadine grape</name>
    <dbReference type="NCBI Taxonomy" id="103349"/>
    <lineage>
        <taxon>Eukaryota</taxon>
        <taxon>Viridiplantae</taxon>
        <taxon>Streptophyta</taxon>
        <taxon>Embryophyta</taxon>
        <taxon>Tracheophyta</taxon>
        <taxon>Spermatophyta</taxon>
        <taxon>Magnoliopsida</taxon>
        <taxon>eudicotyledons</taxon>
        <taxon>Gunneridae</taxon>
        <taxon>Pentapetalae</taxon>
        <taxon>rosids</taxon>
        <taxon>Vitales</taxon>
        <taxon>Vitaceae</taxon>
        <taxon>Viteae</taxon>
        <taxon>Vitis</taxon>
    </lineage>
</organism>
<dbReference type="EMBL" id="JARBHA010000015">
    <property type="protein sequence ID" value="KAJ9681342.1"/>
    <property type="molecule type" value="Genomic_DNA"/>
</dbReference>
<dbReference type="InterPro" id="IPR001841">
    <property type="entry name" value="Znf_RING"/>
</dbReference>
<gene>
    <name evidence="10" type="ORF">PVL29_020295</name>
</gene>
<evidence type="ECO:0000259" key="9">
    <source>
        <dbReference type="PROSITE" id="PS50089"/>
    </source>
</evidence>
<keyword evidence="11" id="KW-1185">Reference proteome</keyword>
<keyword evidence="7" id="KW-0862">Zinc</keyword>
<dbReference type="AlphaFoldDB" id="A0AA38Z3B8"/>
<protein>
    <recommendedName>
        <fullName evidence="2">RING-type E3 ubiquitin transferase</fullName>
        <ecNumber evidence="2">2.3.2.27</ecNumber>
    </recommendedName>
</protein>
<dbReference type="GO" id="GO:0061630">
    <property type="term" value="F:ubiquitin protein ligase activity"/>
    <property type="evidence" value="ECO:0007669"/>
    <property type="project" value="UniProtKB-EC"/>
</dbReference>